<sequence>VASGIPHRVLSVDEASTRLTSPVVDLDIGTLRDVPLLIVDDAHLLPPEAASSLDRLPVISIGLAAPGTAPAFDVLAADPLDAAAIADVVAATPQAALACCQVLRHGEGLDTPAGLLLESTAYGTLQAGDEFARWLEGRGRRVRPDEPEPPVLVDADGDAVTLMLNRPRLRNAFSAAMRDALVEGLRPLTAPGDRRPVLLTGIGSVFCCGGDPAEFGTVANPATAHMIRSSANAAPWLDRLADRLTVRVHGPAVGAGAELAAFAGRLEATESATFSLPEVSMGLIPGAGGTVSVPRRIGRQRTARMCLAGMTVDAPTALAWGLVDAIVG</sequence>
<evidence type="ECO:0000313" key="2">
    <source>
        <dbReference type="EMBL" id="SUZ67838.1"/>
    </source>
</evidence>
<reference evidence="2" key="1">
    <citation type="submission" date="2018-05" db="EMBL/GenBank/DDBJ databases">
        <authorList>
            <person name="Lanie J.A."/>
            <person name="Ng W.-L."/>
            <person name="Kazmierczak K.M."/>
            <person name="Andrzejewski T.M."/>
            <person name="Davidsen T.M."/>
            <person name="Wayne K.J."/>
            <person name="Tettelin H."/>
            <person name="Glass J.I."/>
            <person name="Rusch D."/>
            <person name="Podicherti R."/>
            <person name="Tsui H.-C.T."/>
            <person name="Winkler M.E."/>
        </authorList>
    </citation>
    <scope>NUCLEOTIDE SEQUENCE</scope>
</reference>
<dbReference type="Gene3D" id="3.90.226.10">
    <property type="entry name" value="2-enoyl-CoA Hydratase, Chain A, domain 1"/>
    <property type="match status" value="1"/>
</dbReference>
<protein>
    <recommendedName>
        <fullName evidence="3">Enoyl-CoA hydratase</fullName>
    </recommendedName>
</protein>
<dbReference type="CDD" id="cd06558">
    <property type="entry name" value="crotonase-like"/>
    <property type="match status" value="1"/>
</dbReference>
<dbReference type="InterPro" id="IPR029045">
    <property type="entry name" value="ClpP/crotonase-like_dom_sf"/>
</dbReference>
<gene>
    <name evidence="2" type="ORF">METZ01_LOCUS20692</name>
</gene>
<dbReference type="AlphaFoldDB" id="A0A381PMY4"/>
<evidence type="ECO:0008006" key="3">
    <source>
        <dbReference type="Google" id="ProtNLM"/>
    </source>
</evidence>
<dbReference type="Pfam" id="PF00378">
    <property type="entry name" value="ECH_1"/>
    <property type="match status" value="1"/>
</dbReference>
<dbReference type="EMBL" id="UINC01001022">
    <property type="protein sequence ID" value="SUZ67838.1"/>
    <property type="molecule type" value="Genomic_DNA"/>
</dbReference>
<dbReference type="PANTHER" id="PTHR43802:SF1">
    <property type="entry name" value="IP11341P-RELATED"/>
    <property type="match status" value="1"/>
</dbReference>
<accession>A0A381PMY4</accession>
<evidence type="ECO:0000256" key="1">
    <source>
        <dbReference type="ARBA" id="ARBA00005254"/>
    </source>
</evidence>
<comment type="similarity">
    <text evidence="1">Belongs to the enoyl-CoA hydratase/isomerase family.</text>
</comment>
<dbReference type="PANTHER" id="PTHR43802">
    <property type="entry name" value="ENOYL-COA HYDRATASE"/>
    <property type="match status" value="1"/>
</dbReference>
<feature type="non-terminal residue" evidence="2">
    <location>
        <position position="1"/>
    </location>
</feature>
<dbReference type="InterPro" id="IPR001753">
    <property type="entry name" value="Enoyl-CoA_hydra/iso"/>
</dbReference>
<dbReference type="SUPFAM" id="SSF52096">
    <property type="entry name" value="ClpP/crotonase"/>
    <property type="match status" value="1"/>
</dbReference>
<proteinExistence type="inferred from homology"/>
<organism evidence="2">
    <name type="scientific">marine metagenome</name>
    <dbReference type="NCBI Taxonomy" id="408172"/>
    <lineage>
        <taxon>unclassified sequences</taxon>
        <taxon>metagenomes</taxon>
        <taxon>ecological metagenomes</taxon>
    </lineage>
</organism>
<name>A0A381PMY4_9ZZZZ</name>